<dbReference type="InterPro" id="IPR027417">
    <property type="entry name" value="P-loop_NTPase"/>
</dbReference>
<dbReference type="GO" id="GO:0003677">
    <property type="term" value="F:DNA binding"/>
    <property type="evidence" value="ECO:0007669"/>
    <property type="project" value="InterPro"/>
</dbReference>
<dbReference type="PROSITE" id="PS51192">
    <property type="entry name" value="HELICASE_ATP_BIND_1"/>
    <property type="match status" value="1"/>
</dbReference>
<dbReference type="RefSeq" id="WP_089975048.1">
    <property type="nucleotide sequence ID" value="NZ_FNJW01000008.1"/>
</dbReference>
<feature type="domain" description="Helicase ATP-binding" evidence="1">
    <location>
        <begin position="38"/>
        <end position="205"/>
    </location>
</feature>
<dbReference type="PANTHER" id="PTHR47396">
    <property type="entry name" value="TYPE I RESTRICTION ENZYME ECOKI R PROTEIN"/>
    <property type="match status" value="1"/>
</dbReference>
<dbReference type="InterPro" id="IPR014001">
    <property type="entry name" value="Helicase_ATP-bd"/>
</dbReference>
<dbReference type="InterPro" id="IPR006935">
    <property type="entry name" value="Helicase/UvrB_N"/>
</dbReference>
<dbReference type="Gene3D" id="3.40.50.300">
    <property type="entry name" value="P-loop containing nucleotide triphosphate hydrolases"/>
    <property type="match status" value="2"/>
</dbReference>
<dbReference type="Pfam" id="PF00271">
    <property type="entry name" value="Helicase_C"/>
    <property type="match status" value="1"/>
</dbReference>
<sequence>MSYFSSNYISMKYPLSDYSCDGQGLRNAQVGAIHALGAYFTTKKEPVLLSMPTGTGKTAVIMMAPYLLGVSKVLVVTPTVLVRSQIAQNFSSLKILKQIGVFEKEVGPPIICELKHKYTDDYKKNIESADVVVATPGCALSLSENQDTKKIFDLVIIDEAHHEPAKTWREVLLNNPEAKQVLFTATPFRRDKKEIKANHIYNYPLSRAYKDGVFGAINFIPVELKEDEDKDIILAKKGEEIFFRDKANGLEHAMMVRCKSKKEATHLSNLYKNHTLLKLEIVNSSKSRQEVLKIIDQLSNQEINGVICVDMMAEGFDFPNLKIAVIHDPHKSLATTLQFIGRFARTNQERLIGEASFIAVNDEQFALENKKLFSTDSIWQEIIIDLSEERINQDIESQEYFKSYDNQLLSTNNQEFSLHSLYTNFHARIYYAKSFNLNAKFPDLRMKIENINVSEDDQTIVVVTSSKQLPRWSTVDGIYYNLEYNTVLIHYQKKNNLLFINSHLKSESIYDAIAIAYCGEDNYEKITLSNIHKVLSGVKNHEIFNSGLANRLSEGETYKISAGSDVSKAIDVDSGKMYSPGHVFCKAEEADTQITIGYSSGSKIWSSKYGSIQEMVKWFDLNGDKISNQQVKVKTNTNYDNLPMPTEMKKFPKDIFMWDFNVQSYRKPHNLLISEGDISTSTILDVDISIESVKTLEILLRVSLGGKSYNIVRNINGKYKCFIEGEFFIMVGREAMPLSVYLNQFPLSFYTSSLALISGNEISRYDYNLPAFDMNKIISIDWKSYNTDITMEIKTNKYKGDKNSLQDTIGEKLIENNTYDYIVFDHGSGEIADYISIEILKTQIIVSFYHAKAKSSVNFNSSVGDVYEVLGQSIKSLIWLKSKSIFLAKLRDRQRSGHSVFIKGEIKYLEQALKDNIPMRGKIIACQPGLTSNENLPDKIGEVLSATNMKIKNSATTKDFYVWGS</sequence>
<dbReference type="Pfam" id="PF04851">
    <property type="entry name" value="ResIII"/>
    <property type="match status" value="1"/>
</dbReference>
<evidence type="ECO:0000313" key="4">
    <source>
        <dbReference type="Proteomes" id="UP000199481"/>
    </source>
</evidence>
<gene>
    <name evidence="3" type="ORF">SAMN04487752_0580</name>
</gene>
<name>A0A1H0XYU8_9LACT</name>
<dbReference type="AlphaFoldDB" id="A0A1H0XYU8"/>
<keyword evidence="3" id="KW-0547">Nucleotide-binding</keyword>
<proteinExistence type="predicted"/>
<evidence type="ECO:0000259" key="2">
    <source>
        <dbReference type="PROSITE" id="PS51194"/>
    </source>
</evidence>
<dbReference type="SUPFAM" id="SSF52540">
    <property type="entry name" value="P-loop containing nucleoside triphosphate hydrolases"/>
    <property type="match status" value="1"/>
</dbReference>
<keyword evidence="3" id="KW-0067">ATP-binding</keyword>
<dbReference type="GO" id="GO:0005829">
    <property type="term" value="C:cytosol"/>
    <property type="evidence" value="ECO:0007669"/>
    <property type="project" value="TreeGrafter"/>
</dbReference>
<dbReference type="GO" id="GO:0016787">
    <property type="term" value="F:hydrolase activity"/>
    <property type="evidence" value="ECO:0007669"/>
    <property type="project" value="InterPro"/>
</dbReference>
<dbReference type="InterPro" id="IPR001650">
    <property type="entry name" value="Helicase_C-like"/>
</dbReference>
<dbReference type="GO" id="GO:0004386">
    <property type="term" value="F:helicase activity"/>
    <property type="evidence" value="ECO:0007669"/>
    <property type="project" value="UniProtKB-KW"/>
</dbReference>
<keyword evidence="3" id="KW-0378">Hydrolase</keyword>
<dbReference type="OrthoDB" id="9802848at2"/>
<keyword evidence="4" id="KW-1185">Reference proteome</keyword>
<dbReference type="SMART" id="SM00487">
    <property type="entry name" value="DEXDc"/>
    <property type="match status" value="1"/>
</dbReference>
<dbReference type="CDD" id="cd18785">
    <property type="entry name" value="SF2_C"/>
    <property type="match status" value="1"/>
</dbReference>
<organism evidence="3 4">
    <name type="scientific">Carnobacterium viridans</name>
    <dbReference type="NCBI Taxonomy" id="174587"/>
    <lineage>
        <taxon>Bacteria</taxon>
        <taxon>Bacillati</taxon>
        <taxon>Bacillota</taxon>
        <taxon>Bacilli</taxon>
        <taxon>Lactobacillales</taxon>
        <taxon>Carnobacteriaceae</taxon>
        <taxon>Carnobacterium</taxon>
    </lineage>
</organism>
<dbReference type="Proteomes" id="UP000199481">
    <property type="component" value="Unassembled WGS sequence"/>
</dbReference>
<dbReference type="EMBL" id="FNJW01000008">
    <property type="protein sequence ID" value="SDQ07981.1"/>
    <property type="molecule type" value="Genomic_DNA"/>
</dbReference>
<evidence type="ECO:0000259" key="1">
    <source>
        <dbReference type="PROSITE" id="PS51192"/>
    </source>
</evidence>
<protein>
    <submittedName>
        <fullName evidence="3">Superfamily II DNA or RNA helicase</fullName>
    </submittedName>
</protein>
<dbReference type="SMART" id="SM00490">
    <property type="entry name" value="HELICc"/>
    <property type="match status" value="1"/>
</dbReference>
<dbReference type="GO" id="GO:0005524">
    <property type="term" value="F:ATP binding"/>
    <property type="evidence" value="ECO:0007669"/>
    <property type="project" value="InterPro"/>
</dbReference>
<dbReference type="InterPro" id="IPR050742">
    <property type="entry name" value="Helicase_Restrict-Modif_Enz"/>
</dbReference>
<evidence type="ECO:0000313" key="3">
    <source>
        <dbReference type="EMBL" id="SDQ07981.1"/>
    </source>
</evidence>
<reference evidence="4" key="1">
    <citation type="submission" date="2016-10" db="EMBL/GenBank/DDBJ databases">
        <authorList>
            <person name="Varghese N."/>
            <person name="Submissions S."/>
        </authorList>
    </citation>
    <scope>NUCLEOTIDE SEQUENCE [LARGE SCALE GENOMIC DNA]</scope>
    <source>
        <strain evidence="4">MPL-11</strain>
    </source>
</reference>
<feature type="domain" description="Helicase C-terminal" evidence="2">
    <location>
        <begin position="242"/>
        <end position="409"/>
    </location>
</feature>
<dbReference type="PANTHER" id="PTHR47396:SF1">
    <property type="entry name" value="ATP-DEPENDENT HELICASE IRC3-RELATED"/>
    <property type="match status" value="1"/>
</dbReference>
<dbReference type="PROSITE" id="PS51194">
    <property type="entry name" value="HELICASE_CTER"/>
    <property type="match status" value="1"/>
</dbReference>
<keyword evidence="3" id="KW-0347">Helicase</keyword>
<accession>A0A1H0XYU8</accession>